<feature type="compositionally biased region" description="Basic and acidic residues" evidence="2">
    <location>
        <begin position="8"/>
        <end position="32"/>
    </location>
</feature>
<dbReference type="PANTHER" id="PTHR23324:SF83">
    <property type="entry name" value="SEC14-LIKE PROTEIN 2"/>
    <property type="match status" value="1"/>
</dbReference>
<dbReference type="PROSITE" id="PS50866">
    <property type="entry name" value="GOLD"/>
    <property type="match status" value="1"/>
</dbReference>
<name>A0A8K1FKW8_PYTOL</name>
<dbReference type="InterPro" id="IPR009038">
    <property type="entry name" value="GOLD_dom"/>
</dbReference>
<protein>
    <recommendedName>
        <fullName evidence="3">GOLD domain-containing protein</fullName>
    </recommendedName>
</protein>
<dbReference type="Gene3D" id="2.60.120.680">
    <property type="entry name" value="GOLD domain"/>
    <property type="match status" value="1"/>
</dbReference>
<dbReference type="GO" id="GO:0005737">
    <property type="term" value="C:cytoplasm"/>
    <property type="evidence" value="ECO:0007669"/>
    <property type="project" value="TreeGrafter"/>
</dbReference>
<evidence type="ECO:0000313" key="5">
    <source>
        <dbReference type="Proteomes" id="UP000794436"/>
    </source>
</evidence>
<dbReference type="SUPFAM" id="SSF101576">
    <property type="entry name" value="Supernatant protein factor (SPF), C-terminal domain"/>
    <property type="match status" value="1"/>
</dbReference>
<dbReference type="Proteomes" id="UP000794436">
    <property type="component" value="Unassembled WGS sequence"/>
</dbReference>
<keyword evidence="1" id="KW-0175">Coiled coil</keyword>
<dbReference type="InterPro" id="IPR036598">
    <property type="entry name" value="GOLD_dom_sf"/>
</dbReference>
<reference evidence="4" key="1">
    <citation type="submission" date="2019-03" db="EMBL/GenBank/DDBJ databases">
        <title>Long read genome sequence of the mycoparasitic Pythium oligandrum ATCC 38472 isolated from sugarbeet rhizosphere.</title>
        <authorList>
            <person name="Gaulin E."/>
        </authorList>
    </citation>
    <scope>NUCLEOTIDE SEQUENCE</scope>
    <source>
        <strain evidence="4">ATCC 38472_TT</strain>
    </source>
</reference>
<accession>A0A8K1FKW8</accession>
<dbReference type="EMBL" id="SPLM01000036">
    <property type="protein sequence ID" value="TMW66511.1"/>
    <property type="molecule type" value="Genomic_DNA"/>
</dbReference>
<dbReference type="InterPro" id="IPR051064">
    <property type="entry name" value="SEC14/CRAL-TRIO_domain"/>
</dbReference>
<feature type="region of interest" description="Disordered" evidence="2">
    <location>
        <begin position="1"/>
        <end position="65"/>
    </location>
</feature>
<dbReference type="OrthoDB" id="1434354at2759"/>
<feature type="coiled-coil region" evidence="1">
    <location>
        <begin position="221"/>
        <end position="262"/>
    </location>
</feature>
<dbReference type="PANTHER" id="PTHR23324">
    <property type="entry name" value="SEC14 RELATED PROTEIN"/>
    <property type="match status" value="1"/>
</dbReference>
<proteinExistence type="predicted"/>
<keyword evidence="5" id="KW-1185">Reference proteome</keyword>
<evidence type="ECO:0000256" key="2">
    <source>
        <dbReference type="SAM" id="MobiDB-lite"/>
    </source>
</evidence>
<sequence>MTRRAKERRMERVQEKQRATEEQQRRDAKLNARPEWQALLQRIDGDEGSRNATENASPPKPKGLNLNEELQWKSTNVPIAASSVFPLHIKVDAASAVVHYEFSTRDFDINFAIQMIDINGTMLELLPSQRYESHKHTVTGQLNVTGPGLLLLVWDNSFSWLNTKQLAYTIELKQDVFSVGGNGGYGATPEQRAGLARHERLKREKLRGRHETELSALEGTIETQGNQIDLIKHQLNELQKQLERAEQKREETIKEREHVEDAIDALSWEIHALTWRAIDASITDRIFSFCGEHELLAWSLTNRRWHTRITSYREELKSKAENNSVETPTTD</sequence>
<organism evidence="4 5">
    <name type="scientific">Pythium oligandrum</name>
    <name type="common">Mycoparasitic fungus</name>
    <dbReference type="NCBI Taxonomy" id="41045"/>
    <lineage>
        <taxon>Eukaryota</taxon>
        <taxon>Sar</taxon>
        <taxon>Stramenopiles</taxon>
        <taxon>Oomycota</taxon>
        <taxon>Peronosporomycetes</taxon>
        <taxon>Pythiales</taxon>
        <taxon>Pythiaceae</taxon>
        <taxon>Pythium</taxon>
    </lineage>
</organism>
<evidence type="ECO:0000259" key="3">
    <source>
        <dbReference type="PROSITE" id="PS50866"/>
    </source>
</evidence>
<gene>
    <name evidence="4" type="ORF">Poli38472_004276</name>
</gene>
<evidence type="ECO:0000313" key="4">
    <source>
        <dbReference type="EMBL" id="TMW66511.1"/>
    </source>
</evidence>
<feature type="domain" description="GOLD" evidence="3">
    <location>
        <begin position="68"/>
        <end position="172"/>
    </location>
</feature>
<evidence type="ECO:0000256" key="1">
    <source>
        <dbReference type="SAM" id="Coils"/>
    </source>
</evidence>
<dbReference type="AlphaFoldDB" id="A0A8K1FKW8"/>
<comment type="caution">
    <text evidence="4">The sequence shown here is derived from an EMBL/GenBank/DDBJ whole genome shotgun (WGS) entry which is preliminary data.</text>
</comment>